<dbReference type="PANTHER" id="PTHR42718">
    <property type="entry name" value="MAJOR FACILITATOR SUPERFAMILY MULTIDRUG TRANSPORTER MFSC"/>
    <property type="match status" value="1"/>
</dbReference>
<dbReference type="PROSITE" id="PS50850">
    <property type="entry name" value="MFS"/>
    <property type="match status" value="1"/>
</dbReference>
<feature type="transmembrane region" description="Helical" evidence="6">
    <location>
        <begin position="182"/>
        <end position="201"/>
    </location>
</feature>
<dbReference type="InterPro" id="IPR036259">
    <property type="entry name" value="MFS_trans_sf"/>
</dbReference>
<evidence type="ECO:0000313" key="9">
    <source>
        <dbReference type="Proteomes" id="UP000265618"/>
    </source>
</evidence>
<feature type="transmembrane region" description="Helical" evidence="6">
    <location>
        <begin position="25"/>
        <end position="46"/>
    </location>
</feature>
<dbReference type="GO" id="GO:0022857">
    <property type="term" value="F:transmembrane transporter activity"/>
    <property type="evidence" value="ECO:0007669"/>
    <property type="project" value="InterPro"/>
</dbReference>
<evidence type="ECO:0000256" key="1">
    <source>
        <dbReference type="ARBA" id="ARBA00004141"/>
    </source>
</evidence>
<dbReference type="InterPro" id="IPR020846">
    <property type="entry name" value="MFS_dom"/>
</dbReference>
<name>A0A9K3D902_9EUKA</name>
<evidence type="ECO:0000256" key="4">
    <source>
        <dbReference type="ARBA" id="ARBA00022989"/>
    </source>
</evidence>
<dbReference type="PANTHER" id="PTHR42718:SF9">
    <property type="entry name" value="MAJOR FACILITATOR SUPERFAMILY MULTIDRUG TRANSPORTER MFSC"/>
    <property type="match status" value="1"/>
</dbReference>
<proteinExistence type="predicted"/>
<evidence type="ECO:0000259" key="7">
    <source>
        <dbReference type="PROSITE" id="PS50850"/>
    </source>
</evidence>
<feature type="non-terminal residue" evidence="8">
    <location>
        <position position="1"/>
    </location>
</feature>
<feature type="transmembrane region" description="Helical" evidence="6">
    <location>
        <begin position="67"/>
        <end position="96"/>
    </location>
</feature>
<keyword evidence="5 6" id="KW-0472">Membrane</keyword>
<keyword evidence="3 6" id="KW-0812">Transmembrane</keyword>
<evidence type="ECO:0000256" key="5">
    <source>
        <dbReference type="ARBA" id="ARBA00023136"/>
    </source>
</evidence>
<accession>A0A9K3D902</accession>
<dbReference type="AlphaFoldDB" id="A0A9K3D902"/>
<dbReference type="CDD" id="cd06174">
    <property type="entry name" value="MFS"/>
    <property type="match status" value="1"/>
</dbReference>
<keyword evidence="4 6" id="KW-1133">Transmembrane helix</keyword>
<dbReference type="SUPFAM" id="SSF103473">
    <property type="entry name" value="MFS general substrate transporter"/>
    <property type="match status" value="1"/>
</dbReference>
<evidence type="ECO:0000256" key="2">
    <source>
        <dbReference type="ARBA" id="ARBA00022448"/>
    </source>
</evidence>
<gene>
    <name evidence="8" type="ORF">KIPB_013438</name>
</gene>
<evidence type="ECO:0000256" key="6">
    <source>
        <dbReference type="SAM" id="Phobius"/>
    </source>
</evidence>
<dbReference type="Gene3D" id="1.20.1250.20">
    <property type="entry name" value="MFS general substrate transporter like domains"/>
    <property type="match status" value="1"/>
</dbReference>
<organism evidence="8 9">
    <name type="scientific">Kipferlia bialata</name>
    <dbReference type="NCBI Taxonomy" id="797122"/>
    <lineage>
        <taxon>Eukaryota</taxon>
        <taxon>Metamonada</taxon>
        <taxon>Carpediemonas-like organisms</taxon>
        <taxon>Kipferlia</taxon>
    </lineage>
</organism>
<dbReference type="GO" id="GO:0016020">
    <property type="term" value="C:membrane"/>
    <property type="evidence" value="ECO:0007669"/>
    <property type="project" value="UniProtKB-SubCell"/>
</dbReference>
<comment type="subcellular location">
    <subcellularLocation>
        <location evidence="1">Membrane</location>
        <topology evidence="1">Multi-pass membrane protein</topology>
    </subcellularLocation>
</comment>
<reference evidence="8 9" key="1">
    <citation type="journal article" date="2018" name="PLoS ONE">
        <title>The draft genome of Kipferlia bialata reveals reductive genome evolution in fornicate parasites.</title>
        <authorList>
            <person name="Tanifuji G."/>
            <person name="Takabayashi S."/>
            <person name="Kume K."/>
            <person name="Takagi M."/>
            <person name="Nakayama T."/>
            <person name="Kamikawa R."/>
            <person name="Inagaki Y."/>
            <person name="Hashimoto T."/>
        </authorList>
    </citation>
    <scope>NUCLEOTIDE SEQUENCE [LARGE SCALE GENOMIC DNA]</scope>
    <source>
        <strain evidence="8">NY0173</strain>
    </source>
</reference>
<dbReference type="Proteomes" id="UP000265618">
    <property type="component" value="Unassembled WGS sequence"/>
</dbReference>
<feature type="domain" description="Major facilitator superfamily (MFS) profile" evidence="7">
    <location>
        <begin position="1"/>
        <end position="205"/>
    </location>
</feature>
<dbReference type="Pfam" id="PF07690">
    <property type="entry name" value="MFS_1"/>
    <property type="match status" value="1"/>
</dbReference>
<dbReference type="EMBL" id="BDIP01006379">
    <property type="protein sequence ID" value="GIQ90590.1"/>
    <property type="molecule type" value="Genomic_DNA"/>
</dbReference>
<feature type="transmembrane region" description="Helical" evidence="6">
    <location>
        <begin position="147"/>
        <end position="170"/>
    </location>
</feature>
<protein>
    <submittedName>
        <fullName evidence="8">Major facilitator superfamily protein</fullName>
    </submittedName>
</protein>
<dbReference type="InterPro" id="IPR011701">
    <property type="entry name" value="MFS"/>
</dbReference>
<keyword evidence="9" id="KW-1185">Reference proteome</keyword>
<feature type="transmembrane region" description="Helical" evidence="6">
    <location>
        <begin position="116"/>
        <end position="135"/>
    </location>
</feature>
<evidence type="ECO:0000313" key="8">
    <source>
        <dbReference type="EMBL" id="GIQ90590.1"/>
    </source>
</evidence>
<evidence type="ECO:0000256" key="3">
    <source>
        <dbReference type="ARBA" id="ARBA00022692"/>
    </source>
</evidence>
<sequence>FNNMDASVFPLAMTMVGEDLGLDNTYLQILSFLPPLMGATCALVSGQMGDRITPDRLLRLGLWISSISLLVSSQCDAFATLVVARACFGAGIGIAFPNTGPCIRALVPPARLTQAFGVLAVNVAIWTLISPLVMGQLLSFMPGGWHGVYAVVGCIGVVFAILQTVFIPWFPAKPPCDRPVDYNGIVWVSLFILALMTRYGVMLQI</sequence>
<comment type="caution">
    <text evidence="8">The sequence shown here is derived from an EMBL/GenBank/DDBJ whole genome shotgun (WGS) entry which is preliminary data.</text>
</comment>
<keyword evidence="2" id="KW-0813">Transport</keyword>